<accession>K9Y2Y4</accession>
<proteinExistence type="predicted"/>
<organism evidence="1 2">
    <name type="scientific">Stanieria cyanosphaera (strain ATCC 29371 / PCC 7437)</name>
    <dbReference type="NCBI Taxonomy" id="111780"/>
    <lineage>
        <taxon>Bacteria</taxon>
        <taxon>Bacillati</taxon>
        <taxon>Cyanobacteriota</taxon>
        <taxon>Cyanophyceae</taxon>
        <taxon>Pleurocapsales</taxon>
        <taxon>Dermocarpellaceae</taxon>
        <taxon>Stanieria</taxon>
    </lineage>
</organism>
<protein>
    <submittedName>
        <fullName evidence="1">Uncharacterized protein</fullName>
    </submittedName>
</protein>
<gene>
    <name evidence="1" type="ordered locus">Sta7437_4977</name>
</gene>
<evidence type="ECO:0000313" key="2">
    <source>
        <dbReference type="Proteomes" id="UP000010473"/>
    </source>
</evidence>
<keyword evidence="2" id="KW-1185">Reference proteome</keyword>
<dbReference type="RefSeq" id="WP_015328688.1">
    <property type="nucleotide sequence ID" value="NC_020052.1"/>
</dbReference>
<geneLocation type="plasmid" evidence="1 2">
    <name>pSTA7437.04</name>
</geneLocation>
<keyword evidence="1" id="KW-0614">Plasmid</keyword>
<dbReference type="KEGG" id="scs:Sta7437_4977"/>
<dbReference type="HOGENOM" id="CLU_2182332_0_0_3"/>
<sequence>MNMIQNILSKICRVSDKFSQTSTKVNTDLVSEKVNKSSHSEKLIDNCLKIHDYFTVLQKALTFDEDNIDSFENNYRHIIDFLIEVNWKNHNIAETISYEEFHRILNSKK</sequence>
<dbReference type="AlphaFoldDB" id="K9Y2Y4"/>
<name>K9Y2Y4_STAC7</name>
<evidence type="ECO:0000313" key="1">
    <source>
        <dbReference type="EMBL" id="AFZ38397.1"/>
    </source>
</evidence>
<dbReference type="EMBL" id="CP003657">
    <property type="protein sequence ID" value="AFZ38397.1"/>
    <property type="molecule type" value="Genomic_DNA"/>
</dbReference>
<reference evidence="2" key="1">
    <citation type="journal article" date="2013" name="Proc. Natl. Acad. Sci. U.S.A.">
        <title>Improving the coverage of the cyanobacterial phylum using diversity-driven genome sequencing.</title>
        <authorList>
            <person name="Shih P.M."/>
            <person name="Wu D."/>
            <person name="Latifi A."/>
            <person name="Axen S.D."/>
            <person name="Fewer D.P."/>
            <person name="Talla E."/>
            <person name="Calteau A."/>
            <person name="Cai F."/>
            <person name="Tandeau de Marsac N."/>
            <person name="Rippka R."/>
            <person name="Herdman M."/>
            <person name="Sivonen K."/>
            <person name="Coursin T."/>
            <person name="Laurent T."/>
            <person name="Goodwin L."/>
            <person name="Nolan M."/>
            <person name="Davenport K.W."/>
            <person name="Han C.S."/>
            <person name="Rubin E.M."/>
            <person name="Eisen J.A."/>
            <person name="Woyke T."/>
            <person name="Gugger M."/>
            <person name="Kerfeld C.A."/>
        </authorList>
    </citation>
    <scope>NUCLEOTIDE SEQUENCE [LARGE SCALE GENOMIC DNA]</scope>
    <source>
        <strain evidence="2">ATCC 29371 / PCC 7437</strain>
        <plasmid evidence="2">Plasmid pSTA7437.04</plasmid>
    </source>
</reference>
<dbReference type="Proteomes" id="UP000010473">
    <property type="component" value="Plasmid pSTA7437.04"/>
</dbReference>